<comment type="similarity">
    <text evidence="2">Belongs to the SRY family.</text>
</comment>
<feature type="DNA-binding region" description="HMG box" evidence="14">
    <location>
        <begin position="40"/>
        <end position="108"/>
    </location>
</feature>
<evidence type="ECO:0000256" key="6">
    <source>
        <dbReference type="ARBA" id="ARBA00022928"/>
    </source>
</evidence>
<dbReference type="GO" id="GO:0005516">
    <property type="term" value="F:calmodulin binding"/>
    <property type="evidence" value="ECO:0007669"/>
    <property type="project" value="UniProtKB-KW"/>
</dbReference>
<keyword evidence="4" id="KW-0221">Differentiation</keyword>
<evidence type="ECO:0000256" key="10">
    <source>
        <dbReference type="ARBA" id="ARBA00023163"/>
    </source>
</evidence>
<keyword evidence="10" id="KW-0804">Transcription</keyword>
<dbReference type="EMBL" id="KY273085">
    <property type="protein sequence ID" value="APW77286.1"/>
    <property type="molecule type" value="mRNA"/>
</dbReference>
<keyword evidence="8 14" id="KW-0238">DNA-binding</keyword>
<sequence>MAENFSEVLHYYPASYGLNHPNTSGAASQYLCEVEDEDDVKRPMNSFLLWAKIMRRKYASENPHLHNAEISKLLGKIWNSMSTSDKRPYVERAEKLRVVHMRTYPNYRYAPKKRRDKKSHRTISPEVAAALHSSFFDVKNILSGQLSQARPFAGDLKSFGYLRNACENTKNPDDAVYPFNEQEETERECTQATQYFVKKDLRRNSSNKTLESAMTSQHIYQGKTEQRKNIERMTFHYYPVSNSHESVDFYKTIETNFQTTPLNEQDTPLPQNFRFLEDELAMLTNMDSSDLNTNTLETFREDAIELQYSPPLCVKDNNSKRTLDEELPEFLQQLIDSPLHLSRDETRDTSTLWADIADIIGSGDESVTSS</sequence>
<dbReference type="CDD" id="cd22004">
    <property type="entry name" value="HMG-box_SOX"/>
    <property type="match status" value="1"/>
</dbReference>
<evidence type="ECO:0000256" key="9">
    <source>
        <dbReference type="ARBA" id="ARBA00023159"/>
    </source>
</evidence>
<dbReference type="GO" id="GO:0001228">
    <property type="term" value="F:DNA-binding transcription activator activity, RNA polymerase II-specific"/>
    <property type="evidence" value="ECO:0007669"/>
    <property type="project" value="TreeGrafter"/>
</dbReference>
<evidence type="ECO:0000256" key="3">
    <source>
        <dbReference type="ARBA" id="ARBA00019052"/>
    </source>
</evidence>
<evidence type="ECO:0000256" key="14">
    <source>
        <dbReference type="PROSITE-ProRule" id="PRU00267"/>
    </source>
</evidence>
<dbReference type="GO" id="GO:0030154">
    <property type="term" value="P:cell differentiation"/>
    <property type="evidence" value="ECO:0007669"/>
    <property type="project" value="UniProtKB-KW"/>
</dbReference>
<dbReference type="GO" id="GO:0007548">
    <property type="term" value="P:sex differentiation"/>
    <property type="evidence" value="ECO:0007669"/>
    <property type="project" value="UniProtKB-KW"/>
</dbReference>
<evidence type="ECO:0000313" key="16">
    <source>
        <dbReference type="EMBL" id="APW77286.1"/>
    </source>
</evidence>
<dbReference type="SUPFAM" id="SSF47095">
    <property type="entry name" value="HMG-box"/>
    <property type="match status" value="1"/>
</dbReference>
<dbReference type="PANTHER" id="PTHR10270">
    <property type="entry name" value="SOX TRANSCRIPTION FACTOR"/>
    <property type="match status" value="1"/>
</dbReference>
<evidence type="ECO:0000256" key="13">
    <source>
        <dbReference type="ARBA" id="ARBA00045821"/>
    </source>
</evidence>
<keyword evidence="11 14" id="KW-0539">Nucleus</keyword>
<dbReference type="InterPro" id="IPR009071">
    <property type="entry name" value="HMG_box_dom"/>
</dbReference>
<evidence type="ECO:0000256" key="8">
    <source>
        <dbReference type="ARBA" id="ARBA00023125"/>
    </source>
</evidence>
<dbReference type="Pfam" id="PF00505">
    <property type="entry name" value="HMG_box"/>
    <property type="match status" value="1"/>
</dbReference>
<dbReference type="AlphaFoldDB" id="A0A1P8L003"/>
<name>A0A1P8L003_HYDEC</name>
<evidence type="ECO:0000256" key="7">
    <source>
        <dbReference type="ARBA" id="ARBA00023015"/>
    </source>
</evidence>
<proteinExistence type="evidence at transcript level"/>
<evidence type="ECO:0000256" key="2">
    <source>
        <dbReference type="ARBA" id="ARBA00005998"/>
    </source>
</evidence>
<keyword evidence="5" id="KW-0112">Calmodulin-binding</keyword>
<gene>
    <name evidence="16" type="primary">SoxF2</name>
</gene>
<dbReference type="GO" id="GO:0016607">
    <property type="term" value="C:nuclear speck"/>
    <property type="evidence" value="ECO:0007669"/>
    <property type="project" value="UniProtKB-SubCell"/>
</dbReference>
<evidence type="ECO:0000256" key="11">
    <source>
        <dbReference type="ARBA" id="ARBA00023242"/>
    </source>
</evidence>
<dbReference type="FunFam" id="1.10.30.10:FF:000003">
    <property type="entry name" value="Putative transcription factor SOX-6"/>
    <property type="match status" value="1"/>
</dbReference>
<dbReference type="Gene3D" id="1.10.30.10">
    <property type="entry name" value="High mobility group box domain"/>
    <property type="match status" value="1"/>
</dbReference>
<evidence type="ECO:0000256" key="5">
    <source>
        <dbReference type="ARBA" id="ARBA00022860"/>
    </source>
</evidence>
<dbReference type="PANTHER" id="PTHR10270:SF161">
    <property type="entry name" value="SEX-DETERMINING REGION Y PROTEIN"/>
    <property type="match status" value="1"/>
</dbReference>
<dbReference type="InterPro" id="IPR036910">
    <property type="entry name" value="HMG_box_dom_sf"/>
</dbReference>
<dbReference type="GO" id="GO:0000978">
    <property type="term" value="F:RNA polymerase II cis-regulatory region sequence-specific DNA binding"/>
    <property type="evidence" value="ECO:0007669"/>
    <property type="project" value="TreeGrafter"/>
</dbReference>
<evidence type="ECO:0000256" key="12">
    <source>
        <dbReference type="ARBA" id="ARBA00032498"/>
    </source>
</evidence>
<dbReference type="SMART" id="SM00398">
    <property type="entry name" value="HMG"/>
    <property type="match status" value="1"/>
</dbReference>
<evidence type="ECO:0000256" key="1">
    <source>
        <dbReference type="ARBA" id="ARBA00004324"/>
    </source>
</evidence>
<dbReference type="PROSITE" id="PS50118">
    <property type="entry name" value="HMG_BOX_2"/>
    <property type="match status" value="1"/>
</dbReference>
<dbReference type="InterPro" id="IPR050140">
    <property type="entry name" value="SRY-related_HMG-box_TF-like"/>
</dbReference>
<comment type="subcellular location">
    <subcellularLocation>
        <location evidence="1">Nucleus speckle</location>
    </subcellularLocation>
</comment>
<keyword evidence="6" id="KW-0726">Sexual differentiation</keyword>
<organism evidence="16">
    <name type="scientific">Hydractinia echinata</name>
    <name type="common">Snail fur</name>
    <name type="synonym">Hermit crab hydroid</name>
    <dbReference type="NCBI Taxonomy" id="3283270"/>
    <lineage>
        <taxon>Eukaryota</taxon>
        <taxon>Metazoa</taxon>
        <taxon>Cnidaria</taxon>
        <taxon>Anthozoa</taxon>
        <taxon>Octocorallia</taxon>
        <taxon>Malacalcyonacea</taxon>
        <taxon>Cladiellidae</taxon>
        <taxon>Klyxum</taxon>
    </lineage>
</organism>
<keyword evidence="9" id="KW-0010">Activator</keyword>
<evidence type="ECO:0000256" key="4">
    <source>
        <dbReference type="ARBA" id="ARBA00022782"/>
    </source>
</evidence>
<feature type="domain" description="HMG box" evidence="15">
    <location>
        <begin position="40"/>
        <end position="108"/>
    </location>
</feature>
<comment type="function">
    <text evidence="13">Transcriptional regulator that controls a genetic switch in male development. It is necessary and sufficient for initiating male sex determination by directing the development of supporting cell precursors (pre-Sertoli cells) as Sertoli rather than granulosa cells. Involved in different aspects of gene regulation including promoter activation or repression. Binds to the DNA consensus sequence 5'-[AT]AACAA[AT]-3'. SRY HMG box recognizes DNA by partial intercalation in the minor groove and promotes DNA bending. Also involved in pre-mRNA splicing. In male adult brain involved in the maintenance of motor functions of dopaminergic neurons.</text>
</comment>
<protein>
    <recommendedName>
        <fullName evidence="3">Sex-determining region Y protein</fullName>
    </recommendedName>
    <alternativeName>
        <fullName evidence="12">Testis-determining factor</fullName>
    </alternativeName>
</protein>
<evidence type="ECO:0000259" key="15">
    <source>
        <dbReference type="PROSITE" id="PS50118"/>
    </source>
</evidence>
<reference evidence="16" key="1">
    <citation type="submission" date="2016-11" db="EMBL/GenBank/DDBJ databases">
        <title>An evolutionarily conserved SoxB-Hdac2 crosstalk regulates neurogenesis in a cnidarian.</title>
        <authorList>
            <person name="Flici H."/>
            <person name="Schnitzler C.E."/>
            <person name="Millane R.C."/>
            <person name="Govinden G."/>
            <person name="Houlihan A."/>
            <person name="Baxevanis A.D."/>
            <person name="Frank U."/>
        </authorList>
    </citation>
    <scope>NUCLEOTIDE SEQUENCE</scope>
</reference>
<keyword evidence="7" id="KW-0805">Transcription regulation</keyword>
<accession>A0A1P8L003</accession>